<evidence type="ECO:0000256" key="2">
    <source>
        <dbReference type="SAM" id="Phobius"/>
    </source>
</evidence>
<comment type="caution">
    <text evidence="3">The sequence shown here is derived from an EMBL/GenBank/DDBJ whole genome shotgun (WGS) entry which is preliminary data.</text>
</comment>
<feature type="transmembrane region" description="Helical" evidence="2">
    <location>
        <begin position="157"/>
        <end position="176"/>
    </location>
</feature>
<sequence length="183" mass="20193">MDSREEVVDLESGGATTSDNGDYQDGMKGKHLHRHVSHQGMDLDELIATPNVSALAATISNKHSFISAEDATMINVEDNAGVKASVEKKTSRDRRQMSMGSKKLRKPPLPPGGRSLSEADIKLIREISQLSRLRHARDERIKALKKKRAEKASSSQAGVFATIITILFICVIFFSSQADEFRK</sequence>
<accession>A0ABR2DUD5</accession>
<reference evidence="3 4" key="1">
    <citation type="journal article" date="2024" name="G3 (Bethesda)">
        <title>Genome assembly of Hibiscus sabdariffa L. provides insights into metabolisms of medicinal natural products.</title>
        <authorList>
            <person name="Kim T."/>
        </authorList>
    </citation>
    <scope>NUCLEOTIDE SEQUENCE [LARGE SCALE GENOMIC DNA]</scope>
    <source>
        <strain evidence="3">TK-2024</strain>
        <tissue evidence="3">Old leaves</tissue>
    </source>
</reference>
<evidence type="ECO:0008006" key="5">
    <source>
        <dbReference type="Google" id="ProtNLM"/>
    </source>
</evidence>
<name>A0ABR2DUD5_9ROSI</name>
<gene>
    <name evidence="3" type="ORF">V6N12_026752</name>
</gene>
<dbReference type="Proteomes" id="UP001472677">
    <property type="component" value="Unassembled WGS sequence"/>
</dbReference>
<feature type="region of interest" description="Disordered" evidence="1">
    <location>
        <begin position="1"/>
        <end position="36"/>
    </location>
</feature>
<feature type="region of interest" description="Disordered" evidence="1">
    <location>
        <begin position="84"/>
        <end position="116"/>
    </location>
</feature>
<organism evidence="3 4">
    <name type="scientific">Hibiscus sabdariffa</name>
    <name type="common">roselle</name>
    <dbReference type="NCBI Taxonomy" id="183260"/>
    <lineage>
        <taxon>Eukaryota</taxon>
        <taxon>Viridiplantae</taxon>
        <taxon>Streptophyta</taxon>
        <taxon>Embryophyta</taxon>
        <taxon>Tracheophyta</taxon>
        <taxon>Spermatophyta</taxon>
        <taxon>Magnoliopsida</taxon>
        <taxon>eudicotyledons</taxon>
        <taxon>Gunneridae</taxon>
        <taxon>Pentapetalae</taxon>
        <taxon>rosids</taxon>
        <taxon>malvids</taxon>
        <taxon>Malvales</taxon>
        <taxon>Malvaceae</taxon>
        <taxon>Malvoideae</taxon>
        <taxon>Hibiscus</taxon>
    </lineage>
</organism>
<dbReference type="PANTHER" id="PTHR34188">
    <property type="entry name" value="OS01G0299500 PROTEIN"/>
    <property type="match status" value="1"/>
</dbReference>
<proteinExistence type="predicted"/>
<evidence type="ECO:0000313" key="3">
    <source>
        <dbReference type="EMBL" id="KAK8545943.1"/>
    </source>
</evidence>
<feature type="compositionally biased region" description="Basic and acidic residues" evidence="1">
    <location>
        <begin position="85"/>
        <end position="96"/>
    </location>
</feature>
<evidence type="ECO:0000313" key="4">
    <source>
        <dbReference type="Proteomes" id="UP001472677"/>
    </source>
</evidence>
<keyword evidence="2" id="KW-1133">Transmembrane helix</keyword>
<dbReference type="EMBL" id="JBBPBM010000023">
    <property type="protein sequence ID" value="KAK8545943.1"/>
    <property type="molecule type" value="Genomic_DNA"/>
</dbReference>
<dbReference type="PANTHER" id="PTHR34188:SF20">
    <property type="entry name" value="PROTEIN, PUTATIVE-RELATED"/>
    <property type="match status" value="1"/>
</dbReference>
<evidence type="ECO:0000256" key="1">
    <source>
        <dbReference type="SAM" id="MobiDB-lite"/>
    </source>
</evidence>
<protein>
    <recommendedName>
        <fullName evidence="5">Transmembrane protein</fullName>
    </recommendedName>
</protein>
<keyword evidence="4" id="KW-1185">Reference proteome</keyword>
<keyword evidence="2" id="KW-0472">Membrane</keyword>
<keyword evidence="2" id="KW-0812">Transmembrane</keyword>